<sequence length="137" mass="14600">MRRRWRVAVAAAVAGLLLAGCDTQSGKLDHGRVFGFDTPQLKVAVGQTFSLYRKLAVVPGQRDWTVVDPQPDPGVLKVVGPDYLKGGGGMGDGGSVYLVFKAVGKGGTDFTVQNCGSCDAMLRPTYQVRETYHLVVG</sequence>
<keyword evidence="3" id="KW-1185">Reference proteome</keyword>
<feature type="chain" id="PRO_5038668573" description="Chagasin family peptidase inhibitor I42" evidence="1">
    <location>
        <begin position="20"/>
        <end position="137"/>
    </location>
</feature>
<evidence type="ECO:0000313" key="2">
    <source>
        <dbReference type="EMBL" id="TWG00137.1"/>
    </source>
</evidence>
<evidence type="ECO:0008006" key="4">
    <source>
        <dbReference type="Google" id="ProtNLM"/>
    </source>
</evidence>
<comment type="caution">
    <text evidence="2">The sequence shown here is derived from an EMBL/GenBank/DDBJ whole genome shotgun (WGS) entry which is preliminary data.</text>
</comment>
<organism evidence="2 3">
    <name type="scientific">Kitasatospora viridis</name>
    <dbReference type="NCBI Taxonomy" id="281105"/>
    <lineage>
        <taxon>Bacteria</taxon>
        <taxon>Bacillati</taxon>
        <taxon>Actinomycetota</taxon>
        <taxon>Actinomycetes</taxon>
        <taxon>Kitasatosporales</taxon>
        <taxon>Streptomycetaceae</taxon>
        <taxon>Kitasatospora</taxon>
    </lineage>
</organism>
<protein>
    <recommendedName>
        <fullName evidence="4">Chagasin family peptidase inhibitor I42</fullName>
    </recommendedName>
</protein>
<evidence type="ECO:0000313" key="3">
    <source>
        <dbReference type="Proteomes" id="UP000317940"/>
    </source>
</evidence>
<keyword evidence="1" id="KW-0732">Signal</keyword>
<gene>
    <name evidence="2" type="ORF">FHX73_114006</name>
</gene>
<dbReference type="AlphaFoldDB" id="A0A561ULB5"/>
<dbReference type="PROSITE" id="PS51257">
    <property type="entry name" value="PROKAR_LIPOPROTEIN"/>
    <property type="match status" value="1"/>
</dbReference>
<name>A0A561ULB5_9ACTN</name>
<evidence type="ECO:0000256" key="1">
    <source>
        <dbReference type="SAM" id="SignalP"/>
    </source>
</evidence>
<proteinExistence type="predicted"/>
<dbReference type="Proteomes" id="UP000317940">
    <property type="component" value="Unassembled WGS sequence"/>
</dbReference>
<feature type="signal peptide" evidence="1">
    <location>
        <begin position="1"/>
        <end position="19"/>
    </location>
</feature>
<dbReference type="RefSeq" id="WP_145906279.1">
    <property type="nucleotide sequence ID" value="NZ_BAAAMZ010000016.1"/>
</dbReference>
<accession>A0A561ULB5</accession>
<reference evidence="2 3" key="1">
    <citation type="submission" date="2019-06" db="EMBL/GenBank/DDBJ databases">
        <title>Sequencing the genomes of 1000 actinobacteria strains.</title>
        <authorList>
            <person name="Klenk H.-P."/>
        </authorList>
    </citation>
    <scope>NUCLEOTIDE SEQUENCE [LARGE SCALE GENOMIC DNA]</scope>
    <source>
        <strain evidence="2 3">DSM 44826</strain>
    </source>
</reference>
<dbReference type="OrthoDB" id="3872886at2"/>
<dbReference type="EMBL" id="VIWT01000001">
    <property type="protein sequence ID" value="TWG00137.1"/>
    <property type="molecule type" value="Genomic_DNA"/>
</dbReference>